<dbReference type="SUPFAM" id="SSF51735">
    <property type="entry name" value="NAD(P)-binding Rossmann-fold domains"/>
    <property type="match status" value="1"/>
</dbReference>
<dbReference type="EMBL" id="CXWC01000017">
    <property type="protein sequence ID" value="CTQ79165.1"/>
    <property type="molecule type" value="Genomic_DNA"/>
</dbReference>
<dbReference type="GeneID" id="97673278"/>
<dbReference type="InterPro" id="IPR036291">
    <property type="entry name" value="NAD(P)-bd_dom_sf"/>
</dbReference>
<evidence type="ECO:0000313" key="4">
    <source>
        <dbReference type="EMBL" id="CTQ79165.1"/>
    </source>
</evidence>
<keyword evidence="5" id="KW-1185">Reference proteome</keyword>
<dbReference type="RefSeq" id="WP_055121280.1">
    <property type="nucleotide sequence ID" value="NZ_CANKXR010000014.1"/>
</dbReference>
<gene>
    <name evidence="4" type="ORF">LA5096_06050</name>
</gene>
<dbReference type="AlphaFoldDB" id="A0A0M7B1C5"/>
<protein>
    <submittedName>
        <fullName evidence="4">Putative oxidoreductase</fullName>
        <ecNumber evidence="4">1.-.-.-</ecNumber>
    </submittedName>
</protein>
<dbReference type="PRINTS" id="PR00081">
    <property type="entry name" value="GDHRDH"/>
</dbReference>
<dbReference type="PANTHER" id="PTHR44196:SF1">
    <property type="entry name" value="DEHYDROGENASE_REDUCTASE SDR FAMILY MEMBER 7B"/>
    <property type="match status" value="1"/>
</dbReference>
<dbReference type="GO" id="GO:0016020">
    <property type="term" value="C:membrane"/>
    <property type="evidence" value="ECO:0007669"/>
    <property type="project" value="TreeGrafter"/>
</dbReference>
<organism evidence="4 5">
    <name type="scientific">Roseibium album</name>
    <dbReference type="NCBI Taxonomy" id="311410"/>
    <lineage>
        <taxon>Bacteria</taxon>
        <taxon>Pseudomonadati</taxon>
        <taxon>Pseudomonadota</taxon>
        <taxon>Alphaproteobacteria</taxon>
        <taxon>Hyphomicrobiales</taxon>
        <taxon>Stappiaceae</taxon>
        <taxon>Roseibium</taxon>
    </lineage>
</organism>
<name>A0A0M7B1C5_9HYPH</name>
<dbReference type="Gene3D" id="3.40.50.720">
    <property type="entry name" value="NAD(P)-binding Rossmann-like Domain"/>
    <property type="match status" value="1"/>
</dbReference>
<dbReference type="Pfam" id="PF00106">
    <property type="entry name" value="adh_short"/>
    <property type="match status" value="1"/>
</dbReference>
<sequence length="269" mass="29001">MPQRKFIAHPSHGVAWVTGASSGIGHALALDLANEGWRVVVTARSEKALQELSCKAQEMPGEIIALPGDVRNTQLMKDHCNAIEQEFGGVALLVANAGIYLPQDGLNADVEAFRTSFDVNLMGTVNVVLPAIDAMKERGRGQIAIVSSVAGYRGLPTSAAYGASKAALINFAESLKFDLDLAGIRIQLINPGFVDTPATRSNPFPMPHLITTGEAAREILDGMKHPTRFEIAFPKAFVRQLKALGLLPYRAYFSLVARTTGWNKKHRAG</sequence>
<proteinExistence type="inferred from homology"/>
<evidence type="ECO:0000313" key="5">
    <source>
        <dbReference type="Proteomes" id="UP000049983"/>
    </source>
</evidence>
<dbReference type="GO" id="GO:0016491">
    <property type="term" value="F:oxidoreductase activity"/>
    <property type="evidence" value="ECO:0007669"/>
    <property type="project" value="UniProtKB-KW"/>
</dbReference>
<dbReference type="OrthoDB" id="335726at2"/>
<evidence type="ECO:0000256" key="1">
    <source>
        <dbReference type="ARBA" id="ARBA00006484"/>
    </source>
</evidence>
<dbReference type="Proteomes" id="UP000049983">
    <property type="component" value="Unassembled WGS sequence"/>
</dbReference>
<dbReference type="InterPro" id="IPR002347">
    <property type="entry name" value="SDR_fam"/>
</dbReference>
<evidence type="ECO:0000256" key="3">
    <source>
        <dbReference type="RuleBase" id="RU000363"/>
    </source>
</evidence>
<comment type="similarity">
    <text evidence="1 3">Belongs to the short-chain dehydrogenases/reductases (SDR) family.</text>
</comment>
<accession>A0A0M7B1C5</accession>
<dbReference type="EC" id="1.-.-.-" evidence="4"/>
<dbReference type="PRINTS" id="PR00080">
    <property type="entry name" value="SDRFAMILY"/>
</dbReference>
<keyword evidence="2 4" id="KW-0560">Oxidoreductase</keyword>
<reference evidence="5" key="1">
    <citation type="submission" date="2015-07" db="EMBL/GenBank/DDBJ databases">
        <authorList>
            <person name="Rodrigo-Torres Lidia"/>
            <person name="Arahal R.David."/>
        </authorList>
    </citation>
    <scope>NUCLEOTIDE SEQUENCE [LARGE SCALE GENOMIC DNA]</scope>
    <source>
        <strain evidence="5">CECT 5096</strain>
    </source>
</reference>
<evidence type="ECO:0000256" key="2">
    <source>
        <dbReference type="ARBA" id="ARBA00023002"/>
    </source>
</evidence>
<dbReference type="STRING" id="311410.LA5095_05800"/>
<dbReference type="PANTHER" id="PTHR44196">
    <property type="entry name" value="DEHYDROGENASE/REDUCTASE SDR FAMILY MEMBER 7B"/>
    <property type="match status" value="1"/>
</dbReference>